<comment type="caution">
    <text evidence="5">The sequence shown here is derived from an EMBL/GenBank/DDBJ whole genome shotgun (WGS) entry which is preliminary data.</text>
</comment>
<dbReference type="PANTHER" id="PTHR37835:SF1">
    <property type="entry name" value="ALPHA-CLOSTRIPAIN"/>
    <property type="match status" value="1"/>
</dbReference>
<sequence>MSHSKSSSRLPGSATCVACLLAAALLLIPQSARAGVLLNEIQFSETISSADSTENHEWIELVNAQPDTVNIENWAISNSSGDLLYSFPDVTFPDSCYLVVHFAMGDDDLDFSDGSGNVYTGETPGANDRLLVDEDAVALFNSLPAPSSIIDFVTWKSDTTGFSGGLAFDWAVQASIWEDSTFVDIDSKHSDAHEIEVCIPDGHTLARDAASADTDSTHDWDPTFGYEAFNAATMGAVNFEEIFQVIVGGAEDDPIGPDANQHKRWALYVYMVGDCADLHKSWWYEVMGMRSVPGLIERQQFEDHLHIVVQFDGHNGYSATRSTGGTYRIYLEPDTQSFPTVMGNSRIRRIAEKNSGDPNTLSAFITWARNNYPADNYALVIAGHGGGWKGCTRDDGSRKDRLQMGELRDALQAGGLTFNVVFLRSCLMGMIEVATQLNGRTEYLVFSEEVDYGVGGKNTALMGFPWFKITKRMYSDNASPLALAIGSIDDFGEFRWDPPADSPLWKPKNRKSRTHYTLSAINTRSDSPLMTWLLPELDVLSSDLNRGMEDYGECFQVHGLTADNANEITRHAWRVTEKFSDSNFLDLGHFNQNIHDSPLCWLWKQNTSIIRWILSLRPPDAGATIMRETHGTGHPFATGLSIYFPENQWEKGSGRKNDSFDFPKVRATSPRSQYVVYAEDTDTSEHGYVCPDDPWDEAPTFLFPPLTHWDEFVHRYYKPVADAGEDRTAEAGAVVTLSGCGSGDVDDSRGILKYYWDHNAAVDTDDLDTDKNRQDEDDDDGDDSGGPNDCTSAFTCPDAGGEFLVVLTVWDDHHTLHDDHGDHHGPTCTEPHWKTDQDTVKITCEETTLVSGIDQITTKGAEFAIAISWLSYSKDVCEEFMVLRADEPAGPYVQVNPTPIRNVSAMWPAEFTFVDDDVSPGRKYYYRLGLADSDGTTHVVSEIVSSQATGPLELGIARVHPNPTKSSTGIVYNVPADEGHIQMDVFDVRGRLVKCLLSGKYKPGRAEIGWDGMDANGKLVPAGVYFIRIHSRRSSGVVRLAVVK</sequence>
<dbReference type="SUPFAM" id="SSF74853">
    <property type="entry name" value="Lamin A/C globular tail domain"/>
    <property type="match status" value="1"/>
</dbReference>
<dbReference type="Gene3D" id="2.60.40.10">
    <property type="entry name" value="Immunoglobulins"/>
    <property type="match status" value="2"/>
</dbReference>
<dbReference type="InterPro" id="IPR036415">
    <property type="entry name" value="Lamin_tail_dom_sf"/>
</dbReference>
<feature type="chain" id="PRO_5045572964" evidence="2">
    <location>
        <begin position="35"/>
        <end position="1044"/>
    </location>
</feature>
<dbReference type="EMBL" id="JBHPKH010000115">
    <property type="protein sequence ID" value="MFC1573287.1"/>
    <property type="molecule type" value="Genomic_DNA"/>
</dbReference>
<feature type="region of interest" description="Disordered" evidence="1">
    <location>
        <begin position="765"/>
        <end position="792"/>
    </location>
</feature>
<feature type="domain" description="FlgD/Vpr Ig-like" evidence="4">
    <location>
        <begin position="966"/>
        <end position="1032"/>
    </location>
</feature>
<evidence type="ECO:0000259" key="3">
    <source>
        <dbReference type="Pfam" id="PF00932"/>
    </source>
</evidence>
<dbReference type="PANTHER" id="PTHR37835">
    <property type="entry name" value="ALPHA-CLOSTRIPAIN"/>
    <property type="match status" value="1"/>
</dbReference>
<dbReference type="Gene3D" id="2.60.40.4070">
    <property type="match status" value="1"/>
</dbReference>
<proteinExistence type="predicted"/>
<dbReference type="InterPro" id="IPR013783">
    <property type="entry name" value="Ig-like_fold"/>
</dbReference>
<gene>
    <name evidence="5" type="ORF">ACFL6M_06780</name>
</gene>
<evidence type="ECO:0000259" key="4">
    <source>
        <dbReference type="Pfam" id="PF13860"/>
    </source>
</evidence>
<organism evidence="5 6">
    <name type="scientific">Eiseniibacteriota bacterium</name>
    <dbReference type="NCBI Taxonomy" id="2212470"/>
    <lineage>
        <taxon>Bacteria</taxon>
        <taxon>Candidatus Eiseniibacteriota</taxon>
    </lineage>
</organism>
<accession>A0ABV6YLS1</accession>
<feature type="signal peptide" evidence="2">
    <location>
        <begin position="1"/>
        <end position="34"/>
    </location>
</feature>
<dbReference type="Gene3D" id="3.40.50.11970">
    <property type="match status" value="1"/>
</dbReference>
<evidence type="ECO:0000256" key="1">
    <source>
        <dbReference type="SAM" id="MobiDB-lite"/>
    </source>
</evidence>
<dbReference type="Pfam" id="PF03415">
    <property type="entry name" value="Peptidase_C11"/>
    <property type="match status" value="1"/>
</dbReference>
<keyword evidence="2" id="KW-0732">Signal</keyword>
<evidence type="ECO:0000256" key="2">
    <source>
        <dbReference type="SAM" id="SignalP"/>
    </source>
</evidence>
<name>A0ABV6YLS1_UNCEI</name>
<keyword evidence="6" id="KW-1185">Reference proteome</keyword>
<protein>
    <submittedName>
        <fullName evidence="5">Clostripain-related cysteine peptidase</fullName>
    </submittedName>
</protein>
<feature type="domain" description="LTD" evidence="3">
    <location>
        <begin position="30"/>
        <end position="156"/>
    </location>
</feature>
<dbReference type="InterPro" id="IPR025965">
    <property type="entry name" value="FlgD/Vpr_Ig-like"/>
</dbReference>
<dbReference type="Pfam" id="PF13860">
    <property type="entry name" value="FlgD_ig"/>
    <property type="match status" value="1"/>
</dbReference>
<dbReference type="InterPro" id="IPR005077">
    <property type="entry name" value="Peptidase_C11"/>
</dbReference>
<evidence type="ECO:0000313" key="5">
    <source>
        <dbReference type="EMBL" id="MFC1573287.1"/>
    </source>
</evidence>
<dbReference type="InterPro" id="IPR001322">
    <property type="entry name" value="Lamin_tail_dom"/>
</dbReference>
<reference evidence="5 6" key="1">
    <citation type="submission" date="2024-09" db="EMBL/GenBank/DDBJ databases">
        <authorList>
            <person name="D'Angelo T."/>
        </authorList>
    </citation>
    <scope>NUCLEOTIDE SEQUENCE [LARGE SCALE GENOMIC DNA]</scope>
    <source>
        <strain evidence="5">SAG AM-320-E07</strain>
    </source>
</reference>
<evidence type="ECO:0000313" key="6">
    <source>
        <dbReference type="Proteomes" id="UP001593833"/>
    </source>
</evidence>
<dbReference type="Proteomes" id="UP001593833">
    <property type="component" value="Unassembled WGS sequence"/>
</dbReference>
<dbReference type="Pfam" id="PF00932">
    <property type="entry name" value="LTD"/>
    <property type="match status" value="1"/>
</dbReference>